<dbReference type="GO" id="GO:0003700">
    <property type="term" value="F:DNA-binding transcription factor activity"/>
    <property type="evidence" value="ECO:0007669"/>
    <property type="project" value="InterPro"/>
</dbReference>
<accession>A0A191ZJ41</accession>
<evidence type="ECO:0000313" key="7">
    <source>
        <dbReference type="Proteomes" id="UP000078596"/>
    </source>
</evidence>
<dbReference type="STRING" id="1860122.A9404_11130"/>
<evidence type="ECO:0000256" key="3">
    <source>
        <dbReference type="ARBA" id="ARBA00023163"/>
    </source>
</evidence>
<gene>
    <name evidence="6" type="ORF">A9404_11130</name>
</gene>
<reference evidence="6 7" key="1">
    <citation type="submission" date="2016-06" db="EMBL/GenBank/DDBJ databases">
        <title>Insight into the functional genes involving in sulfur oxidation in Pearl River water.</title>
        <authorList>
            <person name="Luo J."/>
            <person name="Tan X."/>
            <person name="Lin W."/>
        </authorList>
    </citation>
    <scope>NUCLEOTIDE SEQUENCE [LARGE SCALE GENOMIC DNA]</scope>
    <source>
        <strain evidence="6 7">LS2</strain>
    </source>
</reference>
<proteinExistence type="predicted"/>
<dbReference type="SUPFAM" id="SSF46785">
    <property type="entry name" value="Winged helix' DNA-binding domain"/>
    <property type="match status" value="1"/>
</dbReference>
<dbReference type="OrthoDB" id="5296557at2"/>
<feature type="domain" description="HTH marR-type" evidence="5">
    <location>
        <begin position="11"/>
        <end position="144"/>
    </location>
</feature>
<evidence type="ECO:0000256" key="2">
    <source>
        <dbReference type="ARBA" id="ARBA00023125"/>
    </source>
</evidence>
<sequence>MPNPDFDICAENRMPILMLRVTQLWRQIMDNELAHHGLSQAKWRTLAILAMHPDGMIQSELADELGIEGPSLVAMLDRLSKDNWVERKHCETDRRCKIIHLTEHAWPLIDEIRQSSEKIYDRTIAQVTSVPVEQVEAFFIELRDRLYENLPEKKRHPRETRSDLGDVAGEPSAVALSAHPK</sequence>
<dbReference type="KEGG" id="haz:A9404_11130"/>
<keyword evidence="1" id="KW-0805">Transcription regulation</keyword>
<dbReference type="Gene3D" id="1.10.10.10">
    <property type="entry name" value="Winged helix-like DNA-binding domain superfamily/Winged helix DNA-binding domain"/>
    <property type="match status" value="1"/>
</dbReference>
<evidence type="ECO:0000313" key="6">
    <source>
        <dbReference type="EMBL" id="ANJ67858.1"/>
    </source>
</evidence>
<organism evidence="6 7">
    <name type="scientific">Halothiobacillus diazotrophicus</name>
    <dbReference type="NCBI Taxonomy" id="1860122"/>
    <lineage>
        <taxon>Bacteria</taxon>
        <taxon>Pseudomonadati</taxon>
        <taxon>Pseudomonadota</taxon>
        <taxon>Gammaproteobacteria</taxon>
        <taxon>Chromatiales</taxon>
        <taxon>Halothiobacillaceae</taxon>
        <taxon>Halothiobacillus</taxon>
    </lineage>
</organism>
<dbReference type="PROSITE" id="PS50995">
    <property type="entry name" value="HTH_MARR_2"/>
    <property type="match status" value="1"/>
</dbReference>
<dbReference type="InterPro" id="IPR000835">
    <property type="entry name" value="HTH_MarR-typ"/>
</dbReference>
<dbReference type="AlphaFoldDB" id="A0A191ZJ41"/>
<dbReference type="Proteomes" id="UP000078596">
    <property type="component" value="Chromosome"/>
</dbReference>
<dbReference type="SMART" id="SM00347">
    <property type="entry name" value="HTH_MARR"/>
    <property type="match status" value="1"/>
</dbReference>
<dbReference type="PANTHER" id="PTHR42756">
    <property type="entry name" value="TRANSCRIPTIONAL REGULATOR, MARR"/>
    <property type="match status" value="1"/>
</dbReference>
<keyword evidence="2" id="KW-0238">DNA-binding</keyword>
<name>A0A191ZJ41_9GAMM</name>
<evidence type="ECO:0000259" key="5">
    <source>
        <dbReference type="PROSITE" id="PS50995"/>
    </source>
</evidence>
<dbReference type="InterPro" id="IPR036388">
    <property type="entry name" value="WH-like_DNA-bd_sf"/>
</dbReference>
<dbReference type="GO" id="GO:0003677">
    <property type="term" value="F:DNA binding"/>
    <property type="evidence" value="ECO:0007669"/>
    <property type="project" value="UniProtKB-KW"/>
</dbReference>
<dbReference type="PRINTS" id="PR00598">
    <property type="entry name" value="HTHMARR"/>
</dbReference>
<dbReference type="PANTHER" id="PTHR42756:SF1">
    <property type="entry name" value="TRANSCRIPTIONAL REPRESSOR OF EMRAB OPERON"/>
    <property type="match status" value="1"/>
</dbReference>
<evidence type="ECO:0000256" key="1">
    <source>
        <dbReference type="ARBA" id="ARBA00023015"/>
    </source>
</evidence>
<protein>
    <recommendedName>
        <fullName evidence="5">HTH marR-type domain-containing protein</fullName>
    </recommendedName>
</protein>
<dbReference type="EMBL" id="CP016027">
    <property type="protein sequence ID" value="ANJ67858.1"/>
    <property type="molecule type" value="Genomic_DNA"/>
</dbReference>
<evidence type="ECO:0000256" key="4">
    <source>
        <dbReference type="SAM" id="MobiDB-lite"/>
    </source>
</evidence>
<keyword evidence="3" id="KW-0804">Transcription</keyword>
<feature type="region of interest" description="Disordered" evidence="4">
    <location>
        <begin position="151"/>
        <end position="181"/>
    </location>
</feature>
<dbReference type="InterPro" id="IPR036390">
    <property type="entry name" value="WH_DNA-bd_sf"/>
</dbReference>
<dbReference type="RefSeq" id="WP_066101568.1">
    <property type="nucleotide sequence ID" value="NZ_CP016027.1"/>
</dbReference>
<dbReference type="Pfam" id="PF12802">
    <property type="entry name" value="MarR_2"/>
    <property type="match status" value="1"/>
</dbReference>
<keyword evidence="7" id="KW-1185">Reference proteome</keyword>